<evidence type="ECO:0000313" key="1">
    <source>
        <dbReference type="EMBL" id="SFD39699.1"/>
    </source>
</evidence>
<protein>
    <submittedName>
        <fullName evidence="1">Uncharacterized protein</fullName>
    </submittedName>
</protein>
<dbReference type="EMBL" id="FOLD01000024">
    <property type="protein sequence ID" value="SFD39699.1"/>
    <property type="molecule type" value="Genomic_DNA"/>
</dbReference>
<proteinExistence type="predicted"/>
<evidence type="ECO:0000313" key="2">
    <source>
        <dbReference type="Proteomes" id="UP000198639"/>
    </source>
</evidence>
<reference evidence="2" key="1">
    <citation type="submission" date="2016-10" db="EMBL/GenBank/DDBJ databases">
        <authorList>
            <person name="Varghese N."/>
            <person name="Submissions S."/>
        </authorList>
    </citation>
    <scope>NUCLEOTIDE SEQUENCE [LARGE SCALE GENOMIC DNA]</scope>
    <source>
        <strain evidence="2">CGMCC 1.12041</strain>
    </source>
</reference>
<keyword evidence="2" id="KW-1185">Reference proteome</keyword>
<name>A0A1I1RZE4_9BURK</name>
<sequence length="86" mass="9796">MSQDSENSNEKSWDELTRRPLKTVTPQQIEAAFAKALQELTEQVYDVELLRMDLSNGSDGWFSDKTLIDFKVLKKTPKVDGDLFGT</sequence>
<gene>
    <name evidence="1" type="ORF">SAMN05216204_1244</name>
</gene>
<dbReference type="RefSeq" id="WP_143084636.1">
    <property type="nucleotide sequence ID" value="NZ_FOLD01000024.1"/>
</dbReference>
<dbReference type="STRING" id="1164594.SAMN05216204_1244"/>
<accession>A0A1I1RZE4</accession>
<organism evidence="1 2">
    <name type="scientific">Massilia yuzhufengensis</name>
    <dbReference type="NCBI Taxonomy" id="1164594"/>
    <lineage>
        <taxon>Bacteria</taxon>
        <taxon>Pseudomonadati</taxon>
        <taxon>Pseudomonadota</taxon>
        <taxon>Betaproteobacteria</taxon>
        <taxon>Burkholderiales</taxon>
        <taxon>Oxalobacteraceae</taxon>
        <taxon>Telluria group</taxon>
        <taxon>Massilia</taxon>
    </lineage>
</organism>
<dbReference type="AlphaFoldDB" id="A0A1I1RZE4"/>
<dbReference type="Proteomes" id="UP000198639">
    <property type="component" value="Unassembled WGS sequence"/>
</dbReference>